<protein>
    <recommendedName>
        <fullName evidence="9">Histone H4</fullName>
    </recommendedName>
</protein>
<evidence type="ECO:0000256" key="9">
    <source>
        <dbReference type="RuleBase" id="RU000528"/>
    </source>
</evidence>
<sequence length="66" mass="7559">MGLGPFSILSLTLPHPTRFKLAHYRHFTVGRKTRSVLKVLMKNIVRDAIGYTEHVRRKTVTAKDVV</sequence>
<gene>
    <name evidence="10" type="ORF">TASK_LOCUS1969</name>
</gene>
<dbReference type="SMART" id="SM00417">
    <property type="entry name" value="H4"/>
    <property type="match status" value="1"/>
</dbReference>
<dbReference type="WBParaSite" id="TASK_0000196801-mRNA-1">
    <property type="protein sequence ID" value="TASK_0000196801-mRNA-1"/>
    <property type="gene ID" value="TASK_0000196801"/>
</dbReference>
<evidence type="ECO:0000256" key="6">
    <source>
        <dbReference type="ARBA" id="ARBA00023125"/>
    </source>
</evidence>
<comment type="similarity">
    <text evidence="4 9">Belongs to the histone H4 family.</text>
</comment>
<evidence type="ECO:0000256" key="5">
    <source>
        <dbReference type="ARBA" id="ARBA00022454"/>
    </source>
</evidence>
<dbReference type="InterPro" id="IPR001951">
    <property type="entry name" value="Histone_H4"/>
</dbReference>
<keyword evidence="7 9" id="KW-0539">Nucleus</keyword>
<keyword evidence="8 9" id="KW-0544">Nucleosome core</keyword>
<evidence type="ECO:0000256" key="7">
    <source>
        <dbReference type="ARBA" id="ARBA00023242"/>
    </source>
</evidence>
<dbReference type="GO" id="GO:0000786">
    <property type="term" value="C:nucleosome"/>
    <property type="evidence" value="ECO:0007669"/>
    <property type="project" value="UniProtKB-KW"/>
</dbReference>
<reference evidence="12" key="1">
    <citation type="submission" date="2017-02" db="UniProtKB">
        <authorList>
            <consortium name="WormBaseParasite"/>
        </authorList>
    </citation>
    <scope>IDENTIFICATION</scope>
</reference>
<dbReference type="GO" id="GO:0005634">
    <property type="term" value="C:nucleus"/>
    <property type="evidence" value="ECO:0007669"/>
    <property type="project" value="UniProtKB-SubCell"/>
</dbReference>
<dbReference type="InterPro" id="IPR009072">
    <property type="entry name" value="Histone-fold"/>
</dbReference>
<dbReference type="EMBL" id="UYRS01000803">
    <property type="protein sequence ID" value="VDK24045.1"/>
    <property type="molecule type" value="Genomic_DNA"/>
</dbReference>
<evidence type="ECO:0000313" key="10">
    <source>
        <dbReference type="EMBL" id="VDK24045.1"/>
    </source>
</evidence>
<organism evidence="12">
    <name type="scientific">Taenia asiatica</name>
    <name type="common">Asian tapeworm</name>
    <dbReference type="NCBI Taxonomy" id="60517"/>
    <lineage>
        <taxon>Eukaryota</taxon>
        <taxon>Metazoa</taxon>
        <taxon>Spiralia</taxon>
        <taxon>Lophotrochozoa</taxon>
        <taxon>Platyhelminthes</taxon>
        <taxon>Cestoda</taxon>
        <taxon>Eucestoda</taxon>
        <taxon>Cyclophyllidea</taxon>
        <taxon>Taeniidae</taxon>
        <taxon>Taenia</taxon>
    </lineage>
</organism>
<dbReference type="GO" id="GO:0046982">
    <property type="term" value="F:protein heterodimerization activity"/>
    <property type="evidence" value="ECO:0007669"/>
    <property type="project" value="InterPro"/>
</dbReference>
<evidence type="ECO:0000256" key="1">
    <source>
        <dbReference type="ARBA" id="ARBA00002001"/>
    </source>
</evidence>
<dbReference type="PRINTS" id="PR00623">
    <property type="entry name" value="HISTONEH4"/>
</dbReference>
<name>A0A0R3VX24_TAEAS</name>
<accession>A0A0R3VX24</accession>
<evidence type="ECO:0000256" key="8">
    <source>
        <dbReference type="ARBA" id="ARBA00023269"/>
    </source>
</evidence>
<evidence type="ECO:0000256" key="4">
    <source>
        <dbReference type="ARBA" id="ARBA00006564"/>
    </source>
</evidence>
<dbReference type="GO" id="GO:0030527">
    <property type="term" value="F:structural constituent of chromatin"/>
    <property type="evidence" value="ECO:0007669"/>
    <property type="project" value="InterPro"/>
</dbReference>
<dbReference type="GO" id="GO:0003677">
    <property type="term" value="F:DNA binding"/>
    <property type="evidence" value="ECO:0007669"/>
    <property type="project" value="UniProtKB-KW"/>
</dbReference>
<evidence type="ECO:0000313" key="11">
    <source>
        <dbReference type="Proteomes" id="UP000282613"/>
    </source>
</evidence>
<proteinExistence type="inferred from homology"/>
<keyword evidence="5 9" id="KW-0158">Chromosome</keyword>
<keyword evidence="6 9" id="KW-0238">DNA-binding</keyword>
<dbReference type="AlphaFoldDB" id="A0A0R3VX24"/>
<dbReference type="Gene3D" id="1.10.20.10">
    <property type="entry name" value="Histone, subunit A"/>
    <property type="match status" value="1"/>
</dbReference>
<dbReference type="Proteomes" id="UP000282613">
    <property type="component" value="Unassembled WGS sequence"/>
</dbReference>
<dbReference type="SUPFAM" id="SSF47113">
    <property type="entry name" value="Histone-fold"/>
    <property type="match status" value="1"/>
</dbReference>
<reference evidence="10 11" key="2">
    <citation type="submission" date="2018-11" db="EMBL/GenBank/DDBJ databases">
        <authorList>
            <consortium name="Pathogen Informatics"/>
        </authorList>
    </citation>
    <scope>NUCLEOTIDE SEQUENCE [LARGE SCALE GENOMIC DNA]</scope>
</reference>
<evidence type="ECO:0000313" key="12">
    <source>
        <dbReference type="WBParaSite" id="TASK_0000196801-mRNA-1"/>
    </source>
</evidence>
<keyword evidence="11" id="KW-1185">Reference proteome</keyword>
<comment type="subunit">
    <text evidence="9">The nucleosome is a histone octamer containing two molecules each of H2A, H2B, H3 and H4 assembled in one H3-H4 heterotetramer and two H2A-H2B heterodimers. The octamer wraps approximately 147 bp of DNA.</text>
</comment>
<comment type="function">
    <text evidence="1 9">Core component of nucleosome. Nucleosomes wrap and compact DNA into chromatin, limiting DNA accessibility to the cellular machineries which require DNA as a template. Histones thereby play a central role in transcription regulation, DNA repair, DNA replication and chromosomal stability. DNA accessibility is regulated via a complex set of post-translational modifications of histones, also called histone code, and nucleosome remodeling.</text>
</comment>
<dbReference type="STRING" id="60517.A0A0R3VX24"/>
<evidence type="ECO:0000256" key="2">
    <source>
        <dbReference type="ARBA" id="ARBA00004123"/>
    </source>
</evidence>
<evidence type="ECO:0000256" key="3">
    <source>
        <dbReference type="ARBA" id="ARBA00004286"/>
    </source>
</evidence>
<comment type="subcellular location">
    <subcellularLocation>
        <location evidence="3">Chromosome</location>
    </subcellularLocation>
    <subcellularLocation>
        <location evidence="2">Nucleus</location>
    </subcellularLocation>
</comment>